<dbReference type="AlphaFoldDB" id="M4BYB7"/>
<protein>
    <submittedName>
        <fullName evidence="1">Uncharacterized protein</fullName>
    </submittedName>
</protein>
<proteinExistence type="predicted"/>
<reference evidence="1" key="2">
    <citation type="submission" date="2015-06" db="UniProtKB">
        <authorList>
            <consortium name="EnsemblProtists"/>
        </authorList>
    </citation>
    <scope>IDENTIFICATION</scope>
    <source>
        <strain evidence="1">Emoy2</strain>
    </source>
</reference>
<keyword evidence="2" id="KW-1185">Reference proteome</keyword>
<dbReference type="EnsemblProtists" id="HpaT811549">
    <property type="protein sequence ID" value="HpaP811549"/>
    <property type="gene ID" value="HpaG811549"/>
</dbReference>
<reference evidence="2" key="1">
    <citation type="journal article" date="2010" name="Science">
        <title>Signatures of adaptation to obligate biotrophy in the Hyaloperonospora arabidopsidis genome.</title>
        <authorList>
            <person name="Baxter L."/>
            <person name="Tripathy S."/>
            <person name="Ishaque N."/>
            <person name="Boot N."/>
            <person name="Cabral A."/>
            <person name="Kemen E."/>
            <person name="Thines M."/>
            <person name="Ah-Fong A."/>
            <person name="Anderson R."/>
            <person name="Badejoko W."/>
            <person name="Bittner-Eddy P."/>
            <person name="Boore J.L."/>
            <person name="Chibucos M.C."/>
            <person name="Coates M."/>
            <person name="Dehal P."/>
            <person name="Delehaunty K."/>
            <person name="Dong S."/>
            <person name="Downton P."/>
            <person name="Dumas B."/>
            <person name="Fabro G."/>
            <person name="Fronick C."/>
            <person name="Fuerstenberg S.I."/>
            <person name="Fulton L."/>
            <person name="Gaulin E."/>
            <person name="Govers F."/>
            <person name="Hughes L."/>
            <person name="Humphray S."/>
            <person name="Jiang R.H."/>
            <person name="Judelson H."/>
            <person name="Kamoun S."/>
            <person name="Kyung K."/>
            <person name="Meijer H."/>
            <person name="Minx P."/>
            <person name="Morris P."/>
            <person name="Nelson J."/>
            <person name="Phuntumart V."/>
            <person name="Qutob D."/>
            <person name="Rehmany A."/>
            <person name="Rougon-Cardoso A."/>
            <person name="Ryden P."/>
            <person name="Torto-Alalibo T."/>
            <person name="Studholme D."/>
            <person name="Wang Y."/>
            <person name="Win J."/>
            <person name="Wood J."/>
            <person name="Clifton S.W."/>
            <person name="Rogers J."/>
            <person name="Van den Ackerveken G."/>
            <person name="Jones J.D."/>
            <person name="McDowell J.M."/>
            <person name="Beynon J."/>
            <person name="Tyler B.M."/>
        </authorList>
    </citation>
    <scope>NUCLEOTIDE SEQUENCE [LARGE SCALE GENOMIC DNA]</scope>
    <source>
        <strain evidence="2">Emoy2</strain>
    </source>
</reference>
<name>M4BYB7_HYAAE</name>
<dbReference type="InParanoid" id="M4BYB7"/>
<evidence type="ECO:0000313" key="1">
    <source>
        <dbReference type="EnsemblProtists" id="HpaP811549"/>
    </source>
</evidence>
<sequence length="105" mass="11593">MEKHNQRCDLRFEIRSKAKCAPIDSAGRSWCLRIHLQYRKLERRFELLGCVQSNLPGTLSGQKAAFDASATALVSSNPIRMSSCLMMTASNAEEPSAADSLTTLC</sequence>
<dbReference type="Proteomes" id="UP000011713">
    <property type="component" value="Unassembled WGS sequence"/>
</dbReference>
<dbReference type="HOGENOM" id="CLU_2241780_0_0_1"/>
<organism evidence="1 2">
    <name type="scientific">Hyaloperonospora arabidopsidis (strain Emoy2)</name>
    <name type="common">Downy mildew agent</name>
    <name type="synonym">Peronospora arabidopsidis</name>
    <dbReference type="NCBI Taxonomy" id="559515"/>
    <lineage>
        <taxon>Eukaryota</taxon>
        <taxon>Sar</taxon>
        <taxon>Stramenopiles</taxon>
        <taxon>Oomycota</taxon>
        <taxon>Peronosporomycetes</taxon>
        <taxon>Peronosporales</taxon>
        <taxon>Peronosporaceae</taxon>
        <taxon>Hyaloperonospora</taxon>
    </lineage>
</organism>
<accession>M4BYB7</accession>
<dbReference type="VEuPathDB" id="FungiDB:HpaG811549"/>
<evidence type="ECO:0000313" key="2">
    <source>
        <dbReference type="Proteomes" id="UP000011713"/>
    </source>
</evidence>
<dbReference type="EMBL" id="JH598041">
    <property type="status" value="NOT_ANNOTATED_CDS"/>
    <property type="molecule type" value="Genomic_DNA"/>
</dbReference>